<name>A0ABQ2CND6_9GAMM</name>
<dbReference type="Proteomes" id="UP000633263">
    <property type="component" value="Unassembled WGS sequence"/>
</dbReference>
<accession>A0ABQ2CND6</accession>
<evidence type="ECO:0000313" key="11">
    <source>
        <dbReference type="Proteomes" id="UP000633263"/>
    </source>
</evidence>
<keyword evidence="3" id="KW-0813">Transport</keyword>
<evidence type="ECO:0000256" key="8">
    <source>
        <dbReference type="SAM" id="Phobius"/>
    </source>
</evidence>
<feature type="transmembrane region" description="Helical" evidence="8">
    <location>
        <begin position="140"/>
        <end position="159"/>
    </location>
</feature>
<keyword evidence="11" id="KW-1185">Reference proteome</keyword>
<evidence type="ECO:0000256" key="6">
    <source>
        <dbReference type="ARBA" id="ARBA00022989"/>
    </source>
</evidence>
<evidence type="ECO:0000256" key="7">
    <source>
        <dbReference type="ARBA" id="ARBA00023136"/>
    </source>
</evidence>
<sequence length="399" mass="41716">MSGAAPAAGLIGRGTPEFRRASLALVIASLVIFGNLYAIHPLLPLISAHYQVSTLQASNAFTLTSLTLGLSLLVLGPLSDAFGRRAPLIIGMTATSLLTLAMALVDNFTALIVLRALLGIALGVLPATAIAYLGDSMQRTALISAVGLYIGGNTVGGAGGRLLGGFIADHLGLHAVFFIIGGASLLGTLLVFLLLPPARAFQPQKLSLTGSLLTFASHLRNPALLPAFLVGGLSFMVFINLYTFITFRLSAAPWQLGATSLGMLFLTYLAGTFSASLSGRVSARWGACQGMALGVMLFALGCLVTLSDQLWLIIAGLVCNAFGFFLTHSLANSWVNQHASHGKASASSMYSVLYYLGAAVGIYYLSPFWRSGGWGAVIGGSLAILVVNLGLITRLRRRQ</sequence>
<feature type="transmembrane region" description="Helical" evidence="8">
    <location>
        <begin position="111"/>
        <end position="133"/>
    </location>
</feature>
<dbReference type="PANTHER" id="PTHR43271:SF1">
    <property type="entry name" value="INNER MEMBRANE TRANSPORT PROTEIN YNFM"/>
    <property type="match status" value="1"/>
</dbReference>
<feature type="transmembrane region" description="Helical" evidence="8">
    <location>
        <begin position="312"/>
        <end position="335"/>
    </location>
</feature>
<dbReference type="InterPro" id="IPR011701">
    <property type="entry name" value="MFS"/>
</dbReference>
<protein>
    <submittedName>
        <fullName evidence="10">MFS transporter</fullName>
    </submittedName>
</protein>
<feature type="transmembrane region" description="Helical" evidence="8">
    <location>
        <begin position="86"/>
        <end position="105"/>
    </location>
</feature>
<organism evidence="10 11">
    <name type="scientific">Halopseudomonas pertucinogena</name>
    <dbReference type="NCBI Taxonomy" id="86175"/>
    <lineage>
        <taxon>Bacteria</taxon>
        <taxon>Pseudomonadati</taxon>
        <taxon>Pseudomonadota</taxon>
        <taxon>Gammaproteobacteria</taxon>
        <taxon>Pseudomonadales</taxon>
        <taxon>Pseudomonadaceae</taxon>
        <taxon>Halopseudomonas</taxon>
    </lineage>
</organism>
<feature type="transmembrane region" description="Helical" evidence="8">
    <location>
        <begin position="285"/>
        <end position="306"/>
    </location>
</feature>
<evidence type="ECO:0000313" key="10">
    <source>
        <dbReference type="EMBL" id="GGI97671.1"/>
    </source>
</evidence>
<comment type="similarity">
    <text evidence="2">Belongs to the major facilitator superfamily.</text>
</comment>
<keyword evidence="5 8" id="KW-0812">Transmembrane</keyword>
<dbReference type="PANTHER" id="PTHR43271">
    <property type="entry name" value="BLL2771 PROTEIN"/>
    <property type="match status" value="1"/>
</dbReference>
<feature type="transmembrane region" description="Helical" evidence="8">
    <location>
        <begin position="223"/>
        <end position="245"/>
    </location>
</feature>
<dbReference type="InterPro" id="IPR036259">
    <property type="entry name" value="MFS_trans_sf"/>
</dbReference>
<feature type="transmembrane region" description="Helical" evidence="8">
    <location>
        <begin position="372"/>
        <end position="392"/>
    </location>
</feature>
<dbReference type="Pfam" id="PF07690">
    <property type="entry name" value="MFS_1"/>
    <property type="match status" value="1"/>
</dbReference>
<evidence type="ECO:0000256" key="1">
    <source>
        <dbReference type="ARBA" id="ARBA00004651"/>
    </source>
</evidence>
<feature type="domain" description="Major facilitator superfamily (MFS) profile" evidence="9">
    <location>
        <begin position="21"/>
        <end position="398"/>
    </location>
</feature>
<dbReference type="CDD" id="cd17324">
    <property type="entry name" value="MFS_NepI_like"/>
    <property type="match status" value="1"/>
</dbReference>
<feature type="transmembrane region" description="Helical" evidence="8">
    <location>
        <begin position="171"/>
        <end position="195"/>
    </location>
</feature>
<keyword evidence="7 8" id="KW-0472">Membrane</keyword>
<comment type="subcellular location">
    <subcellularLocation>
        <location evidence="1">Cell membrane</location>
        <topology evidence="1">Multi-pass membrane protein</topology>
    </subcellularLocation>
</comment>
<feature type="transmembrane region" description="Helical" evidence="8">
    <location>
        <begin position="60"/>
        <end position="79"/>
    </location>
</feature>
<dbReference type="PROSITE" id="PS00216">
    <property type="entry name" value="SUGAR_TRANSPORT_1"/>
    <property type="match status" value="1"/>
</dbReference>
<dbReference type="InterPro" id="IPR020846">
    <property type="entry name" value="MFS_dom"/>
</dbReference>
<evidence type="ECO:0000256" key="3">
    <source>
        <dbReference type="ARBA" id="ARBA00022448"/>
    </source>
</evidence>
<feature type="transmembrane region" description="Helical" evidence="8">
    <location>
        <begin position="347"/>
        <end position="366"/>
    </location>
</feature>
<proteinExistence type="inferred from homology"/>
<dbReference type="SUPFAM" id="SSF103473">
    <property type="entry name" value="MFS general substrate transporter"/>
    <property type="match status" value="1"/>
</dbReference>
<dbReference type="InterPro" id="IPR005829">
    <property type="entry name" value="Sugar_transporter_CS"/>
</dbReference>
<evidence type="ECO:0000259" key="9">
    <source>
        <dbReference type="PROSITE" id="PS50850"/>
    </source>
</evidence>
<evidence type="ECO:0000256" key="2">
    <source>
        <dbReference type="ARBA" id="ARBA00008335"/>
    </source>
</evidence>
<keyword evidence="4" id="KW-1003">Cell membrane</keyword>
<dbReference type="RefSeq" id="WP_188635807.1">
    <property type="nucleotide sequence ID" value="NZ_BMNN01000002.1"/>
</dbReference>
<dbReference type="PROSITE" id="PS50850">
    <property type="entry name" value="MFS"/>
    <property type="match status" value="1"/>
</dbReference>
<evidence type="ECO:0000256" key="5">
    <source>
        <dbReference type="ARBA" id="ARBA00022692"/>
    </source>
</evidence>
<dbReference type="Gene3D" id="1.20.1250.20">
    <property type="entry name" value="MFS general substrate transporter like domains"/>
    <property type="match status" value="1"/>
</dbReference>
<feature type="transmembrane region" description="Helical" evidence="8">
    <location>
        <begin position="251"/>
        <end position="273"/>
    </location>
</feature>
<dbReference type="EMBL" id="BMNN01000002">
    <property type="protein sequence ID" value="GGI97671.1"/>
    <property type="molecule type" value="Genomic_DNA"/>
</dbReference>
<feature type="transmembrane region" description="Helical" evidence="8">
    <location>
        <begin position="21"/>
        <end position="40"/>
    </location>
</feature>
<evidence type="ECO:0000256" key="4">
    <source>
        <dbReference type="ARBA" id="ARBA00022475"/>
    </source>
</evidence>
<reference evidence="11" key="1">
    <citation type="journal article" date="2019" name="Int. J. Syst. Evol. Microbiol.">
        <title>The Global Catalogue of Microorganisms (GCM) 10K type strain sequencing project: providing services to taxonomists for standard genome sequencing and annotation.</title>
        <authorList>
            <consortium name="The Broad Institute Genomics Platform"/>
            <consortium name="The Broad Institute Genome Sequencing Center for Infectious Disease"/>
            <person name="Wu L."/>
            <person name="Ma J."/>
        </authorList>
    </citation>
    <scope>NUCLEOTIDE SEQUENCE [LARGE SCALE GENOMIC DNA]</scope>
    <source>
        <strain evidence="11">JCM 11590</strain>
    </source>
</reference>
<comment type="caution">
    <text evidence="10">The sequence shown here is derived from an EMBL/GenBank/DDBJ whole genome shotgun (WGS) entry which is preliminary data.</text>
</comment>
<keyword evidence="6 8" id="KW-1133">Transmembrane helix</keyword>
<gene>
    <name evidence="10" type="ORF">GCM10009083_13020</name>
</gene>